<dbReference type="PANTHER" id="PTHR43798">
    <property type="entry name" value="MONOACYLGLYCEROL LIPASE"/>
    <property type="match status" value="1"/>
</dbReference>
<dbReference type="GO" id="GO:0016020">
    <property type="term" value="C:membrane"/>
    <property type="evidence" value="ECO:0007669"/>
    <property type="project" value="TreeGrafter"/>
</dbReference>
<dbReference type="InterPro" id="IPR050266">
    <property type="entry name" value="AB_hydrolase_sf"/>
</dbReference>
<dbReference type="Pfam" id="PF00561">
    <property type="entry name" value="Abhydrolase_1"/>
    <property type="match status" value="1"/>
</dbReference>
<dbReference type="GO" id="GO:0047372">
    <property type="term" value="F:monoacylglycerol lipase activity"/>
    <property type="evidence" value="ECO:0007669"/>
    <property type="project" value="TreeGrafter"/>
</dbReference>
<reference evidence="2 3" key="1">
    <citation type="submission" date="2020-08" db="EMBL/GenBank/DDBJ databases">
        <title>Genomic Encyclopedia of Type Strains, Phase IV (KMG-IV): sequencing the most valuable type-strain genomes for metagenomic binning, comparative biology and taxonomic classification.</title>
        <authorList>
            <person name="Goeker M."/>
        </authorList>
    </citation>
    <scope>NUCLEOTIDE SEQUENCE [LARGE SCALE GENOMIC DNA]</scope>
    <source>
        <strain evidence="2 3">DSM 27057</strain>
    </source>
</reference>
<dbReference type="RefSeq" id="WP_183623432.1">
    <property type="nucleotide sequence ID" value="NZ_JACIDX010000003.1"/>
</dbReference>
<dbReference type="PRINTS" id="PR00412">
    <property type="entry name" value="EPOXHYDRLASE"/>
</dbReference>
<dbReference type="InterPro" id="IPR029058">
    <property type="entry name" value="AB_hydrolase_fold"/>
</dbReference>
<evidence type="ECO:0000313" key="3">
    <source>
        <dbReference type="Proteomes" id="UP000548867"/>
    </source>
</evidence>
<comment type="caution">
    <text evidence="2">The sequence shown here is derived from an EMBL/GenBank/DDBJ whole genome shotgun (WGS) entry which is preliminary data.</text>
</comment>
<dbReference type="GO" id="GO:0046464">
    <property type="term" value="P:acylglycerol catabolic process"/>
    <property type="evidence" value="ECO:0007669"/>
    <property type="project" value="TreeGrafter"/>
</dbReference>
<keyword evidence="3" id="KW-1185">Reference proteome</keyword>
<dbReference type="Proteomes" id="UP000548867">
    <property type="component" value="Unassembled WGS sequence"/>
</dbReference>
<evidence type="ECO:0000259" key="1">
    <source>
        <dbReference type="Pfam" id="PF00561"/>
    </source>
</evidence>
<feature type="domain" description="AB hydrolase-1" evidence="1">
    <location>
        <begin position="28"/>
        <end position="242"/>
    </location>
</feature>
<name>A0A7W6CCR6_9SPHN</name>
<dbReference type="InterPro" id="IPR000073">
    <property type="entry name" value="AB_hydrolase_1"/>
</dbReference>
<dbReference type="AlphaFoldDB" id="A0A7W6CCR6"/>
<accession>A0A7W6CCR6</accession>
<dbReference type="SUPFAM" id="SSF53474">
    <property type="entry name" value="alpha/beta-Hydrolases"/>
    <property type="match status" value="1"/>
</dbReference>
<proteinExistence type="predicted"/>
<dbReference type="PANTHER" id="PTHR43798:SF5">
    <property type="entry name" value="MONOACYLGLYCEROL LIPASE ABHD6"/>
    <property type="match status" value="1"/>
</dbReference>
<dbReference type="Gene3D" id="3.40.50.1820">
    <property type="entry name" value="alpha/beta hydrolase"/>
    <property type="match status" value="1"/>
</dbReference>
<dbReference type="EMBL" id="JACIDX010000003">
    <property type="protein sequence ID" value="MBB3954153.1"/>
    <property type="molecule type" value="Genomic_DNA"/>
</dbReference>
<evidence type="ECO:0000313" key="2">
    <source>
        <dbReference type="EMBL" id="MBB3954153.1"/>
    </source>
</evidence>
<gene>
    <name evidence="2" type="ORF">GGR38_001080</name>
</gene>
<dbReference type="InterPro" id="IPR000639">
    <property type="entry name" value="Epox_hydrolase-like"/>
</dbReference>
<organism evidence="2 3">
    <name type="scientific">Novosphingobium sediminicola</name>
    <dbReference type="NCBI Taxonomy" id="563162"/>
    <lineage>
        <taxon>Bacteria</taxon>
        <taxon>Pseudomonadati</taxon>
        <taxon>Pseudomonadota</taxon>
        <taxon>Alphaproteobacteria</taxon>
        <taxon>Sphingomonadales</taxon>
        <taxon>Sphingomonadaceae</taxon>
        <taxon>Novosphingobium</taxon>
    </lineage>
</organism>
<protein>
    <submittedName>
        <fullName evidence="2">Pimeloyl-ACP methyl ester carboxylesterase</fullName>
    </submittedName>
</protein>
<sequence length="271" mass="28946">MRRAYADGPFGQIHYQYASASLAEGARPLVLLHQAIMASGQFDHVFAPLIGHGFAPIAIDMPGFGLSDAPPVAPVIADYARCVAPVLDALGIGRAAVAGHHTGALVGTEFALAAPDRVEALVIHGPMILPEEERKALTEDICTREIAFAARAEGAHFVDVARIRERLSEGRIAPDRITDYVVQAMQAYRMGAYAYGHSAAFAYDHTAPLQRLSLPVLILSNTGDMTHPWAQAARALCPDFAYAEIAGGGIDICDEDPHGWADAVAHFLKSL</sequence>
<dbReference type="PRINTS" id="PR00111">
    <property type="entry name" value="ABHYDROLASE"/>
</dbReference>